<sequence>MAKHVIKLESVPEEQIDITSAEVVPDASNEIEDPDATEYSSSFADTISDAENGSEGNGDEVQSELFGENGMACPQDPFGPDVPTRKRKLVTNDWQNFIRPLSWRMKWTEIRLKQLESQEFKCRKELEKCDREKHKATDHFNLEEFGSRSVPFSSHQYRSKAKVRRRRKKIEDTTDVATYTKHHPLFSYLENKKSDADGSSDEESDNSEELNEDSTENFGEAVPVLECTDTDIFFEDLFSNIDDLQDRIDVMRDLIDSIRSTDDSASSVGEDISDSNESTCTDSNFV</sequence>
<dbReference type="PANTHER" id="PTHR34057">
    <property type="entry name" value="ELONGATION FACTOR"/>
    <property type="match status" value="1"/>
</dbReference>
<gene>
    <name evidence="2" type="ordered locus">MTR_4g087350</name>
    <name evidence="3" type="ORF">MtrunA17_Chr4g0045591</name>
</gene>
<name>G7JNM1_MEDTR</name>
<reference evidence="2 5" key="1">
    <citation type="journal article" date="2011" name="Nature">
        <title>The Medicago genome provides insight into the evolution of rhizobial symbioses.</title>
        <authorList>
            <person name="Young N.D."/>
            <person name="Debelle F."/>
            <person name="Oldroyd G.E."/>
            <person name="Geurts R."/>
            <person name="Cannon S.B."/>
            <person name="Udvardi M.K."/>
            <person name="Benedito V.A."/>
            <person name="Mayer K.F."/>
            <person name="Gouzy J."/>
            <person name="Schoof H."/>
            <person name="Van de Peer Y."/>
            <person name="Proost S."/>
            <person name="Cook D.R."/>
            <person name="Meyers B.C."/>
            <person name="Spannagl M."/>
            <person name="Cheung F."/>
            <person name="De Mita S."/>
            <person name="Krishnakumar V."/>
            <person name="Gundlach H."/>
            <person name="Zhou S."/>
            <person name="Mudge J."/>
            <person name="Bharti A.K."/>
            <person name="Murray J.D."/>
            <person name="Naoumkina M.A."/>
            <person name="Rosen B."/>
            <person name="Silverstein K.A."/>
            <person name="Tang H."/>
            <person name="Rombauts S."/>
            <person name="Zhao P.X."/>
            <person name="Zhou P."/>
            <person name="Barbe V."/>
            <person name="Bardou P."/>
            <person name="Bechner M."/>
            <person name="Bellec A."/>
            <person name="Berger A."/>
            <person name="Berges H."/>
            <person name="Bidwell S."/>
            <person name="Bisseling T."/>
            <person name="Choisne N."/>
            <person name="Couloux A."/>
            <person name="Denny R."/>
            <person name="Deshpande S."/>
            <person name="Dai X."/>
            <person name="Doyle J.J."/>
            <person name="Dudez A.M."/>
            <person name="Farmer A.D."/>
            <person name="Fouteau S."/>
            <person name="Franken C."/>
            <person name="Gibelin C."/>
            <person name="Gish J."/>
            <person name="Goldstein S."/>
            <person name="Gonzalez A.J."/>
            <person name="Green P.J."/>
            <person name="Hallab A."/>
            <person name="Hartog M."/>
            <person name="Hua A."/>
            <person name="Humphray S.J."/>
            <person name="Jeong D.H."/>
            <person name="Jing Y."/>
            <person name="Jocker A."/>
            <person name="Kenton S.M."/>
            <person name="Kim D.J."/>
            <person name="Klee K."/>
            <person name="Lai H."/>
            <person name="Lang C."/>
            <person name="Lin S."/>
            <person name="Macmil S.L."/>
            <person name="Magdelenat G."/>
            <person name="Matthews L."/>
            <person name="McCorrison J."/>
            <person name="Monaghan E.L."/>
            <person name="Mun J.H."/>
            <person name="Najar F.Z."/>
            <person name="Nicholson C."/>
            <person name="Noirot C."/>
            <person name="O'Bleness M."/>
            <person name="Paule C.R."/>
            <person name="Poulain J."/>
            <person name="Prion F."/>
            <person name="Qin B."/>
            <person name="Qu C."/>
            <person name="Retzel E.F."/>
            <person name="Riddle C."/>
            <person name="Sallet E."/>
            <person name="Samain S."/>
            <person name="Samson N."/>
            <person name="Sanders I."/>
            <person name="Saurat O."/>
            <person name="Scarpelli C."/>
            <person name="Schiex T."/>
            <person name="Segurens B."/>
            <person name="Severin A.J."/>
            <person name="Sherrier D.J."/>
            <person name="Shi R."/>
            <person name="Sims S."/>
            <person name="Singer S.R."/>
            <person name="Sinharoy S."/>
            <person name="Sterck L."/>
            <person name="Viollet A."/>
            <person name="Wang B.B."/>
            <person name="Wang K."/>
            <person name="Wang M."/>
            <person name="Wang X."/>
            <person name="Warfsmann J."/>
            <person name="Weissenbach J."/>
            <person name="White D.D."/>
            <person name="White J.D."/>
            <person name="Wiley G.B."/>
            <person name="Wincker P."/>
            <person name="Xing Y."/>
            <person name="Yang L."/>
            <person name="Yao Z."/>
            <person name="Ying F."/>
            <person name="Zhai J."/>
            <person name="Zhou L."/>
            <person name="Zuber A."/>
            <person name="Denarie J."/>
            <person name="Dixon R.A."/>
            <person name="May G.D."/>
            <person name="Schwartz D.C."/>
            <person name="Rogers J."/>
            <person name="Quetier F."/>
            <person name="Town C.D."/>
            <person name="Roe B.A."/>
        </authorList>
    </citation>
    <scope>NUCLEOTIDE SEQUENCE [LARGE SCALE GENOMIC DNA]</scope>
    <source>
        <strain evidence="2">A17</strain>
        <strain evidence="4 5">cv. Jemalong A17</strain>
    </source>
</reference>
<dbReference type="STRING" id="3880.G7JNM1"/>
<proteinExistence type="predicted"/>
<dbReference type="PANTHER" id="PTHR34057:SF1">
    <property type="entry name" value="ELONGATION FACTOR"/>
    <property type="match status" value="1"/>
</dbReference>
<dbReference type="Proteomes" id="UP000002051">
    <property type="component" value="Chromosome 4"/>
</dbReference>
<dbReference type="EMBL" id="CM001220">
    <property type="protein sequence ID" value="AES90269.1"/>
    <property type="molecule type" value="Genomic_DNA"/>
</dbReference>
<dbReference type="HOGENOM" id="CLU_974435_0_0_1"/>
<evidence type="ECO:0000256" key="1">
    <source>
        <dbReference type="SAM" id="MobiDB-lite"/>
    </source>
</evidence>
<reference evidence="3" key="4">
    <citation type="journal article" date="2018" name="Nat. Plants">
        <title>Whole-genome landscape of Medicago truncatula symbiotic genes.</title>
        <authorList>
            <person name="Pecrix Y."/>
            <person name="Gamas P."/>
            <person name="Carrere S."/>
        </authorList>
    </citation>
    <scope>NUCLEOTIDE SEQUENCE</scope>
    <source>
        <tissue evidence="3">Leaves</tissue>
    </source>
</reference>
<dbReference type="Proteomes" id="UP000265566">
    <property type="component" value="Chromosome 4"/>
</dbReference>
<feature type="compositionally biased region" description="Acidic residues" evidence="1">
    <location>
        <begin position="198"/>
        <end position="215"/>
    </location>
</feature>
<dbReference type="Gramene" id="rna24825">
    <property type="protein sequence ID" value="RHN62270.1"/>
    <property type="gene ID" value="gene24825"/>
</dbReference>
<dbReference type="CDD" id="cd11650">
    <property type="entry name" value="AT4G37440_like"/>
    <property type="match status" value="1"/>
</dbReference>
<keyword evidence="5" id="KW-1185">Reference proteome</keyword>
<evidence type="ECO:0000313" key="4">
    <source>
        <dbReference type="EnsemblPlants" id="AES90269"/>
    </source>
</evidence>
<reference evidence="2 5" key="2">
    <citation type="journal article" date="2014" name="BMC Genomics">
        <title>An improved genome release (version Mt4.0) for the model legume Medicago truncatula.</title>
        <authorList>
            <person name="Tang H."/>
            <person name="Krishnakumar V."/>
            <person name="Bidwell S."/>
            <person name="Rosen B."/>
            <person name="Chan A."/>
            <person name="Zhou S."/>
            <person name="Gentzbittel L."/>
            <person name="Childs K.L."/>
            <person name="Yandell M."/>
            <person name="Gundlach H."/>
            <person name="Mayer K.F."/>
            <person name="Schwartz D.C."/>
            <person name="Town C.D."/>
        </authorList>
    </citation>
    <scope>GENOME REANNOTATION</scope>
    <source>
        <strain evidence="4 5">cv. Jemalong A17</strain>
    </source>
</reference>
<dbReference type="PaxDb" id="3880-AES90269"/>
<dbReference type="eggNOG" id="ENOG502QRC8">
    <property type="taxonomic scope" value="Eukaryota"/>
</dbReference>
<feature type="region of interest" description="Disordered" evidence="1">
    <location>
        <begin position="260"/>
        <end position="286"/>
    </location>
</feature>
<accession>G7JNM1</accession>
<dbReference type="InterPro" id="IPR038745">
    <property type="entry name" value="AT4G37440-like"/>
</dbReference>
<organism evidence="2 5">
    <name type="scientific">Medicago truncatula</name>
    <name type="common">Barrel medic</name>
    <name type="synonym">Medicago tribuloides</name>
    <dbReference type="NCBI Taxonomy" id="3880"/>
    <lineage>
        <taxon>Eukaryota</taxon>
        <taxon>Viridiplantae</taxon>
        <taxon>Streptophyta</taxon>
        <taxon>Embryophyta</taxon>
        <taxon>Tracheophyta</taxon>
        <taxon>Spermatophyta</taxon>
        <taxon>Magnoliopsida</taxon>
        <taxon>eudicotyledons</taxon>
        <taxon>Gunneridae</taxon>
        <taxon>Pentapetalae</taxon>
        <taxon>rosids</taxon>
        <taxon>fabids</taxon>
        <taxon>Fabales</taxon>
        <taxon>Fabaceae</taxon>
        <taxon>Papilionoideae</taxon>
        <taxon>50 kb inversion clade</taxon>
        <taxon>NPAAA clade</taxon>
        <taxon>Hologalegina</taxon>
        <taxon>IRL clade</taxon>
        <taxon>Trifolieae</taxon>
        <taxon>Medicago</taxon>
    </lineage>
</organism>
<dbReference type="EMBL" id="PSQE01000004">
    <property type="protein sequence ID" value="RHN62270.1"/>
    <property type="molecule type" value="Genomic_DNA"/>
</dbReference>
<feature type="compositionally biased region" description="Polar residues" evidence="1">
    <location>
        <begin position="275"/>
        <end position="286"/>
    </location>
</feature>
<reference evidence="4" key="3">
    <citation type="submission" date="2015-04" db="UniProtKB">
        <authorList>
            <consortium name="EnsemblPlants"/>
        </authorList>
    </citation>
    <scope>IDENTIFICATION</scope>
    <source>
        <strain evidence="4">cv. Jemalong A17</strain>
    </source>
</reference>
<dbReference type="AlphaFoldDB" id="G7JNM1"/>
<dbReference type="EnsemblPlants" id="AES90269">
    <property type="protein sequence ID" value="AES90269"/>
    <property type="gene ID" value="MTR_4g087350"/>
</dbReference>
<evidence type="ECO:0000313" key="5">
    <source>
        <dbReference type="Proteomes" id="UP000002051"/>
    </source>
</evidence>
<feature type="region of interest" description="Disordered" evidence="1">
    <location>
        <begin position="190"/>
        <end position="219"/>
    </location>
</feature>
<protein>
    <submittedName>
        <fullName evidence="2 4">Uncharacterized protein</fullName>
    </submittedName>
</protein>
<evidence type="ECO:0000313" key="3">
    <source>
        <dbReference type="EMBL" id="RHN62270.1"/>
    </source>
</evidence>
<evidence type="ECO:0000313" key="2">
    <source>
        <dbReference type="EMBL" id="AES90269.1"/>
    </source>
</evidence>